<evidence type="ECO:0000313" key="2">
    <source>
        <dbReference type="Proteomes" id="UP000005551"/>
    </source>
</evidence>
<dbReference type="STRING" id="1189621.A3SI_17564"/>
<name>I5BVX2_9BACT</name>
<reference evidence="1 2" key="1">
    <citation type="submission" date="2012-05" db="EMBL/GenBank/DDBJ databases">
        <title>Genome sequence of Nitritalea halalkaliphila LW7.</title>
        <authorList>
            <person name="Jangir P.K."/>
            <person name="Singh A."/>
            <person name="Shivaji S."/>
            <person name="Sharma R."/>
        </authorList>
    </citation>
    <scope>NUCLEOTIDE SEQUENCE [LARGE SCALE GENOMIC DNA]</scope>
    <source>
        <strain evidence="1 2">LW7</strain>
    </source>
</reference>
<evidence type="ECO:0000313" key="1">
    <source>
        <dbReference type="EMBL" id="EIM73724.1"/>
    </source>
</evidence>
<gene>
    <name evidence="1" type="ORF">A3SI_17564</name>
</gene>
<dbReference type="AlphaFoldDB" id="I5BVX2"/>
<accession>I5BVX2</accession>
<sequence length="202" mass="23031">MNKPFYPLTAYLAGFLLFSLLFSACGVKEVTLNVKERKALPKNSEAFLLLYASSNFEVQEINETNFERILLPALKDEQLLSRGQLLRDALQKEVRPTLVMSPERIFRRNPPTGLKDFFYRVKYELEVDYVLLYVEQQLHTFQTNPEAIGTKGTFLLMDARDLGVAWSAKVNATASRFSNEKVIIKALAPDIKEALAESGMRF</sequence>
<dbReference type="EMBL" id="AJYA01000057">
    <property type="protein sequence ID" value="EIM73724.1"/>
    <property type="molecule type" value="Genomic_DNA"/>
</dbReference>
<evidence type="ECO:0008006" key="3">
    <source>
        <dbReference type="Google" id="ProtNLM"/>
    </source>
</evidence>
<proteinExistence type="predicted"/>
<protein>
    <recommendedName>
        <fullName evidence="3">Lipoprotein</fullName>
    </recommendedName>
</protein>
<comment type="caution">
    <text evidence="1">The sequence shown here is derived from an EMBL/GenBank/DDBJ whole genome shotgun (WGS) entry which is preliminary data.</text>
</comment>
<keyword evidence="2" id="KW-1185">Reference proteome</keyword>
<dbReference type="Proteomes" id="UP000005551">
    <property type="component" value="Unassembled WGS sequence"/>
</dbReference>
<dbReference type="PROSITE" id="PS51257">
    <property type="entry name" value="PROKAR_LIPOPROTEIN"/>
    <property type="match status" value="1"/>
</dbReference>
<organism evidence="1 2">
    <name type="scientific">Nitritalea halalkaliphila LW7</name>
    <dbReference type="NCBI Taxonomy" id="1189621"/>
    <lineage>
        <taxon>Bacteria</taxon>
        <taxon>Pseudomonadati</taxon>
        <taxon>Bacteroidota</taxon>
        <taxon>Cytophagia</taxon>
        <taxon>Cytophagales</taxon>
        <taxon>Cyclobacteriaceae</taxon>
        <taxon>Nitritalea</taxon>
    </lineage>
</organism>
<dbReference type="RefSeq" id="WP_009057008.1">
    <property type="nucleotide sequence ID" value="NZ_AJYA01000057.1"/>
</dbReference>